<feature type="compositionally biased region" description="Basic and acidic residues" evidence="1">
    <location>
        <begin position="155"/>
        <end position="184"/>
    </location>
</feature>
<dbReference type="EMBL" id="CAEZYU010000117">
    <property type="protein sequence ID" value="CAB4756708.1"/>
    <property type="molecule type" value="Genomic_DNA"/>
</dbReference>
<accession>A0A6J6UCA1</accession>
<name>A0A6J6UCA1_9ZZZZ</name>
<protein>
    <submittedName>
        <fullName evidence="2">Unannotated protein</fullName>
    </submittedName>
</protein>
<feature type="compositionally biased region" description="Low complexity" evidence="1">
    <location>
        <begin position="185"/>
        <end position="195"/>
    </location>
</feature>
<evidence type="ECO:0000313" key="2">
    <source>
        <dbReference type="EMBL" id="CAB4756708.1"/>
    </source>
</evidence>
<evidence type="ECO:0000256" key="1">
    <source>
        <dbReference type="SAM" id="MobiDB-lite"/>
    </source>
</evidence>
<reference evidence="2" key="1">
    <citation type="submission" date="2020-05" db="EMBL/GenBank/DDBJ databases">
        <authorList>
            <person name="Chiriac C."/>
            <person name="Salcher M."/>
            <person name="Ghai R."/>
            <person name="Kavagutti S V."/>
        </authorList>
    </citation>
    <scope>NUCLEOTIDE SEQUENCE</scope>
</reference>
<feature type="compositionally biased region" description="Gly residues" evidence="1">
    <location>
        <begin position="224"/>
        <end position="233"/>
    </location>
</feature>
<organism evidence="2">
    <name type="scientific">freshwater metagenome</name>
    <dbReference type="NCBI Taxonomy" id="449393"/>
    <lineage>
        <taxon>unclassified sequences</taxon>
        <taxon>metagenomes</taxon>
        <taxon>ecological metagenomes</taxon>
    </lineage>
</organism>
<proteinExistence type="predicted"/>
<gene>
    <name evidence="2" type="ORF">UFOPK2766_01962</name>
</gene>
<feature type="compositionally biased region" description="Polar residues" evidence="1">
    <location>
        <begin position="106"/>
        <end position="116"/>
    </location>
</feature>
<sequence length="244" mass="24721">MGLTPFTSFSHLTITKLGTAKLAVATTALIVGGGTGLASVGALPAPAQTAASHALVLVGVEVPDPSAQLVDTGEAEERRHSTDDFFNNLRLGSMDSSVSAGEDRSVNSGTSGLSDDQQVEDGNLGNSGSGLHFGGEDHPQPEDVSDSAAGVQFDDNPHPEHQSVEDHSSEDHSSEDQSSEDHSSDGGSSDSGVDSPRSATSPREEHHSDSPEPTAPANNVDDSSGGGSGSGRHGGSDDASQPNT</sequence>
<feature type="region of interest" description="Disordered" evidence="1">
    <location>
        <begin position="70"/>
        <end position="244"/>
    </location>
</feature>
<dbReference type="AlphaFoldDB" id="A0A6J6UCA1"/>